<dbReference type="GO" id="GO:0016491">
    <property type="term" value="F:oxidoreductase activity"/>
    <property type="evidence" value="ECO:0007669"/>
    <property type="project" value="UniProtKB-KW"/>
</dbReference>
<evidence type="ECO:0000256" key="1">
    <source>
        <dbReference type="ARBA" id="ARBA00001917"/>
    </source>
</evidence>
<dbReference type="OrthoDB" id="41362at2759"/>
<feature type="domain" description="Nitroreductase" evidence="6">
    <location>
        <begin position="35"/>
        <end position="159"/>
    </location>
</feature>
<dbReference type="Gene3D" id="3.40.109.10">
    <property type="entry name" value="NADH Oxidase"/>
    <property type="match status" value="1"/>
</dbReference>
<dbReference type="Proteomes" id="UP001140510">
    <property type="component" value="Unassembled WGS sequence"/>
</dbReference>
<comment type="cofactor">
    <cofactor evidence="1">
        <name>FMN</name>
        <dbReference type="ChEBI" id="CHEBI:58210"/>
    </cofactor>
</comment>
<keyword evidence="4" id="KW-0288">FMN</keyword>
<evidence type="ECO:0000256" key="3">
    <source>
        <dbReference type="ARBA" id="ARBA00022630"/>
    </source>
</evidence>
<proteinExistence type="inferred from homology"/>
<comment type="similarity">
    <text evidence="2">Belongs to the nitroreductase family.</text>
</comment>
<dbReference type="SUPFAM" id="SSF55469">
    <property type="entry name" value="FMN-dependent nitroreductase-like"/>
    <property type="match status" value="1"/>
</dbReference>
<evidence type="ECO:0000256" key="4">
    <source>
        <dbReference type="ARBA" id="ARBA00022643"/>
    </source>
</evidence>
<name>A0A9W8ZKZ9_9PLEO</name>
<dbReference type="InterPro" id="IPR000415">
    <property type="entry name" value="Nitroreductase-like"/>
</dbReference>
<comment type="caution">
    <text evidence="7">The sequence shown here is derived from an EMBL/GenBank/DDBJ whole genome shotgun (WGS) entry which is preliminary data.</text>
</comment>
<accession>A0A9W8ZKZ9</accession>
<evidence type="ECO:0000259" key="6">
    <source>
        <dbReference type="Pfam" id="PF00881"/>
    </source>
</evidence>
<evidence type="ECO:0000313" key="7">
    <source>
        <dbReference type="EMBL" id="KAJ4409620.1"/>
    </source>
</evidence>
<reference evidence="7" key="1">
    <citation type="submission" date="2022-10" db="EMBL/GenBank/DDBJ databases">
        <title>Tapping the CABI collections for fungal endophytes: first genome assemblies for Collariella, Neodidymelliopsis, Ascochyta clinopodiicola, Didymella pomorum, Didymosphaeria variabile, Neocosmospora piperis and Neocucurbitaria cava.</title>
        <authorList>
            <person name="Hill R."/>
        </authorList>
    </citation>
    <scope>NUCLEOTIDE SEQUENCE</scope>
    <source>
        <strain evidence="7">IMI 355091</strain>
    </source>
</reference>
<dbReference type="AlphaFoldDB" id="A0A9W8ZKZ9"/>
<dbReference type="EMBL" id="JAPEVA010000011">
    <property type="protein sequence ID" value="KAJ4409620.1"/>
    <property type="molecule type" value="Genomic_DNA"/>
</dbReference>
<organism evidence="7 8">
    <name type="scientific">Didymella pomorum</name>
    <dbReference type="NCBI Taxonomy" id="749634"/>
    <lineage>
        <taxon>Eukaryota</taxon>
        <taxon>Fungi</taxon>
        <taxon>Dikarya</taxon>
        <taxon>Ascomycota</taxon>
        <taxon>Pezizomycotina</taxon>
        <taxon>Dothideomycetes</taxon>
        <taxon>Pleosporomycetidae</taxon>
        <taxon>Pleosporales</taxon>
        <taxon>Pleosporineae</taxon>
        <taxon>Didymellaceae</taxon>
        <taxon>Didymella</taxon>
    </lineage>
</organism>
<dbReference type="InterPro" id="IPR029479">
    <property type="entry name" value="Nitroreductase"/>
</dbReference>
<keyword evidence="3" id="KW-0285">Flavoprotein</keyword>
<gene>
    <name evidence="7" type="ORF">N0V91_002541</name>
</gene>
<evidence type="ECO:0000256" key="2">
    <source>
        <dbReference type="ARBA" id="ARBA00007118"/>
    </source>
</evidence>
<evidence type="ECO:0000313" key="8">
    <source>
        <dbReference type="Proteomes" id="UP001140510"/>
    </source>
</evidence>
<protein>
    <recommendedName>
        <fullName evidence="6">Nitroreductase domain-containing protein</fullName>
    </recommendedName>
</protein>
<sequence length="185" mass="20927">MPEYMERIYGESDHQEMLKSANEPRTTPTVTSLMRERHSVRTFLHKPVPRLLLTEVLAFAQQTASNSNCQPWRLKIVTGDALKRLSSTLLEAVRAGVEPTTAPIPEKFKHYRSDFGHLLYGPEGYNIKREDKHVAETARCRNYNFFDAPVGVIVYMDKSLADVDIMCVESFAVAGRAWGKLLLAG</sequence>
<dbReference type="Pfam" id="PF00881">
    <property type="entry name" value="Nitroreductase"/>
    <property type="match status" value="1"/>
</dbReference>
<keyword evidence="8" id="KW-1185">Reference proteome</keyword>
<keyword evidence="5" id="KW-0560">Oxidoreductase</keyword>
<dbReference type="PANTHER" id="PTHR43673:SF2">
    <property type="entry name" value="NITROREDUCTASE"/>
    <property type="match status" value="1"/>
</dbReference>
<evidence type="ECO:0000256" key="5">
    <source>
        <dbReference type="ARBA" id="ARBA00023002"/>
    </source>
</evidence>
<dbReference type="PANTHER" id="PTHR43673">
    <property type="entry name" value="NAD(P)H NITROREDUCTASE YDGI-RELATED"/>
    <property type="match status" value="1"/>
</dbReference>